<accession>A0A081K8C6</accession>
<dbReference type="PANTHER" id="PTHR12526">
    <property type="entry name" value="GLYCOSYLTRANSFERASE"/>
    <property type="match status" value="1"/>
</dbReference>
<dbReference type="SUPFAM" id="SSF53756">
    <property type="entry name" value="UDP-Glycosyltransferase/glycogen phosphorylase"/>
    <property type="match status" value="1"/>
</dbReference>
<dbReference type="GO" id="GO:1901135">
    <property type="term" value="P:carbohydrate derivative metabolic process"/>
    <property type="evidence" value="ECO:0007669"/>
    <property type="project" value="UniProtKB-ARBA"/>
</dbReference>
<protein>
    <submittedName>
        <fullName evidence="3">Glycosyl transferase family 1</fullName>
    </submittedName>
</protein>
<dbReference type="CDD" id="cd03801">
    <property type="entry name" value="GT4_PimA-like"/>
    <property type="match status" value="1"/>
</dbReference>
<name>A0A081K8C6_9GAMM</name>
<keyword evidence="3" id="KW-0808">Transferase</keyword>
<keyword evidence="4" id="KW-1185">Reference proteome</keyword>
<reference evidence="3 4" key="1">
    <citation type="submission" date="2014-06" db="EMBL/GenBank/DDBJ databases">
        <title>Whole Genome Sequences of Three Symbiotic Endozoicomonas Bacteria.</title>
        <authorList>
            <person name="Neave M.J."/>
            <person name="Apprill A."/>
            <person name="Voolstra C.R."/>
        </authorList>
    </citation>
    <scope>NUCLEOTIDE SEQUENCE [LARGE SCALE GENOMIC DNA]</scope>
    <source>
        <strain evidence="3 4">DSM 22380</strain>
    </source>
</reference>
<feature type="domain" description="Glycosyl transferase family 1" evidence="1">
    <location>
        <begin position="172"/>
        <end position="336"/>
    </location>
</feature>
<dbReference type="RefSeq" id="WP_033402684.1">
    <property type="nucleotide sequence ID" value="NZ_JOJP01000001.1"/>
</dbReference>
<feature type="domain" description="Glycosyltransferase subfamily 4-like N-terminal" evidence="2">
    <location>
        <begin position="12"/>
        <end position="166"/>
    </location>
</feature>
<evidence type="ECO:0000313" key="4">
    <source>
        <dbReference type="Proteomes" id="UP000027997"/>
    </source>
</evidence>
<proteinExistence type="predicted"/>
<dbReference type="Proteomes" id="UP000027997">
    <property type="component" value="Unassembled WGS sequence"/>
</dbReference>
<dbReference type="Pfam" id="PF13439">
    <property type="entry name" value="Glyco_transf_4"/>
    <property type="match status" value="1"/>
</dbReference>
<dbReference type="Pfam" id="PF00534">
    <property type="entry name" value="Glycos_transf_1"/>
    <property type="match status" value="1"/>
</dbReference>
<evidence type="ECO:0000259" key="2">
    <source>
        <dbReference type="Pfam" id="PF13439"/>
    </source>
</evidence>
<evidence type="ECO:0000259" key="1">
    <source>
        <dbReference type="Pfam" id="PF00534"/>
    </source>
</evidence>
<organism evidence="3 4">
    <name type="scientific">Endozoicomonas elysicola</name>
    <dbReference type="NCBI Taxonomy" id="305900"/>
    <lineage>
        <taxon>Bacteria</taxon>
        <taxon>Pseudomonadati</taxon>
        <taxon>Pseudomonadota</taxon>
        <taxon>Gammaproteobacteria</taxon>
        <taxon>Oceanospirillales</taxon>
        <taxon>Endozoicomonadaceae</taxon>
        <taxon>Endozoicomonas</taxon>
    </lineage>
</organism>
<dbReference type="EMBL" id="JOJP01000001">
    <property type="protein sequence ID" value="KEI70402.1"/>
    <property type="molecule type" value="Genomic_DNA"/>
</dbReference>
<dbReference type="InterPro" id="IPR001296">
    <property type="entry name" value="Glyco_trans_1"/>
</dbReference>
<dbReference type="STRING" id="305900.GV64_06345"/>
<evidence type="ECO:0000313" key="3">
    <source>
        <dbReference type="EMBL" id="KEI70402.1"/>
    </source>
</evidence>
<dbReference type="GO" id="GO:0016757">
    <property type="term" value="F:glycosyltransferase activity"/>
    <property type="evidence" value="ECO:0007669"/>
    <property type="project" value="InterPro"/>
</dbReference>
<sequence>MKILHTESSCGWGGQEIRTLTESEGMIERGHQVTIVCPEHSKIYEAALKRGIMAVALPIQKKKLSSLWAMHQYLSANDFDVINTHSSTDSWLVSLCLAWKKNRPRIVRTRHLSTEVHNNRSTLWLYNKGNDFIVTTGEQLRQTLHNHNGIPLEKMKSIPTGIDQSRFVPADDKDEVRQQLGLPVDKTIIGILATLRSWKGHEYLINAFAQLSRDDVHLLIVGDGPQYESVKQQVTELGIADKVTMPGNQDNVVPWLQAMDIFCLPSYGNEGVPQGIMQAMLCRLPIVSTDVGSILEVLHPGKNGLQVKTKDVATVKEALESLVNNSEMREWFANYSLDHALANCTKDKMVDDMESVFKGGGGL</sequence>
<dbReference type="InterPro" id="IPR028098">
    <property type="entry name" value="Glyco_trans_4-like_N"/>
</dbReference>
<dbReference type="Gene3D" id="3.40.50.2000">
    <property type="entry name" value="Glycogen Phosphorylase B"/>
    <property type="match status" value="2"/>
</dbReference>
<gene>
    <name evidence="3" type="ORF">GV64_06345</name>
</gene>
<dbReference type="eggNOG" id="COG0438">
    <property type="taxonomic scope" value="Bacteria"/>
</dbReference>
<comment type="caution">
    <text evidence="3">The sequence shown here is derived from an EMBL/GenBank/DDBJ whole genome shotgun (WGS) entry which is preliminary data.</text>
</comment>
<dbReference type="AlphaFoldDB" id="A0A081K8C6"/>